<keyword evidence="2" id="KW-1185">Reference proteome</keyword>
<accession>A0ABT8LI06</accession>
<name>A0ABT8LI06_9BACT</name>
<reference evidence="1" key="1">
    <citation type="submission" date="2023-06" db="EMBL/GenBank/DDBJ databases">
        <title>Genomic of Agaribacillus aureum.</title>
        <authorList>
            <person name="Wang G."/>
        </authorList>
    </citation>
    <scope>NUCLEOTIDE SEQUENCE</scope>
    <source>
        <strain evidence="1">BMA12</strain>
    </source>
</reference>
<dbReference type="Proteomes" id="UP001172083">
    <property type="component" value="Unassembled WGS sequence"/>
</dbReference>
<organism evidence="1 2">
    <name type="scientific">Agaribacillus aureus</name>
    <dbReference type="NCBI Taxonomy" id="3051825"/>
    <lineage>
        <taxon>Bacteria</taxon>
        <taxon>Pseudomonadati</taxon>
        <taxon>Bacteroidota</taxon>
        <taxon>Cytophagia</taxon>
        <taxon>Cytophagales</taxon>
        <taxon>Splendidivirgaceae</taxon>
        <taxon>Agaribacillus</taxon>
    </lineage>
</organism>
<dbReference type="RefSeq" id="WP_346762760.1">
    <property type="nucleotide sequence ID" value="NZ_JAUJEB010000016.1"/>
</dbReference>
<gene>
    <name evidence="1" type="ORF">QQ020_35440</name>
</gene>
<evidence type="ECO:0008006" key="3">
    <source>
        <dbReference type="Google" id="ProtNLM"/>
    </source>
</evidence>
<proteinExistence type="predicted"/>
<dbReference type="EMBL" id="JAUJEB010000016">
    <property type="protein sequence ID" value="MDN5217423.1"/>
    <property type="molecule type" value="Genomic_DNA"/>
</dbReference>
<sequence>MEFTIKILGRGLLIFILALTTGNLLGQTSGKLIYRQSDFNNKIDSLRSASRNLVLPAGDQLEMATYLAVSHYPELAGHKIKIKYKRNVQYPITASWSFWNIFKFRKHHTYVLLLSQDAFVKRLNLNGKIGVIGHEMAHFAYYRKRSSLGMGWWGIKYSISKKFRFQFEKDADRATIDHGLGWQLLDISFYMNKAEVKAYMEQRGYLESVSDR</sequence>
<protein>
    <recommendedName>
        <fullName evidence="3">Peptidase MA-like domain-containing protein</fullName>
    </recommendedName>
</protein>
<evidence type="ECO:0000313" key="1">
    <source>
        <dbReference type="EMBL" id="MDN5217423.1"/>
    </source>
</evidence>
<comment type="caution">
    <text evidence="1">The sequence shown here is derived from an EMBL/GenBank/DDBJ whole genome shotgun (WGS) entry which is preliminary data.</text>
</comment>
<evidence type="ECO:0000313" key="2">
    <source>
        <dbReference type="Proteomes" id="UP001172083"/>
    </source>
</evidence>